<sequence>MTHPISATTLDDLVPVHELGRDERIRLARSGQVFDIEAGKKLTAIQEYPWIDYLLSGQVCLVSGDKKEIIEAGTLRSCSPLFNESRLREHAVFVTPGELLRLDRQLYENICGIHPPSLNALGDLELNDTEGILLGKLYQACKKGNLSLPTLPKVAKAIQEAMRDPNITSAKLARIVQMDMAVTGGLIRLANSVMYRAAQPIPDVRNAIIRLGMEVTRSAVVSMAMQQLFRSKNPLMKHRMKAAWNRSVHVSALSYVLARHCKGFSPEQAMLAGLVHDVGVIPILDFVSRNHFEVDEDELEAAILKLHLMVGELVVDYWGLGPEITTVVRESGNWHRDEKDAPDYCDIVLLARLYRLNQNETRGPLPRYDEVPAYYKLGLGYPEAEGEQVDVVAEASEELSAVMAMLRGDRG</sequence>
<dbReference type="InterPro" id="IPR018490">
    <property type="entry name" value="cNMP-bd_dom_sf"/>
</dbReference>
<dbReference type="AlphaFoldDB" id="A0A6M0JVQ0"/>
<dbReference type="SUPFAM" id="SSF51206">
    <property type="entry name" value="cAMP-binding domain-like"/>
    <property type="match status" value="1"/>
</dbReference>
<dbReference type="SUPFAM" id="SSF109604">
    <property type="entry name" value="HD-domain/PDEase-like"/>
    <property type="match status" value="1"/>
</dbReference>
<dbReference type="PANTHER" id="PTHR33525:SF3">
    <property type="entry name" value="RIBONUCLEASE Y"/>
    <property type="match status" value="1"/>
</dbReference>
<dbReference type="InterPro" id="IPR052340">
    <property type="entry name" value="RNase_Y/CdgJ"/>
</dbReference>
<dbReference type="EMBL" id="JAAIJQ010000007">
    <property type="protein sequence ID" value="NEV61001.1"/>
    <property type="molecule type" value="Genomic_DNA"/>
</dbReference>
<evidence type="ECO:0000259" key="1">
    <source>
        <dbReference type="PROSITE" id="PS51833"/>
    </source>
</evidence>
<evidence type="ECO:0000313" key="2">
    <source>
        <dbReference type="EMBL" id="NEV61001.1"/>
    </source>
</evidence>
<dbReference type="Pfam" id="PF08668">
    <property type="entry name" value="HDOD"/>
    <property type="match status" value="1"/>
</dbReference>
<feature type="domain" description="HDOD" evidence="1">
    <location>
        <begin position="148"/>
        <end position="334"/>
    </location>
</feature>
<organism evidence="2 3">
    <name type="scientific">Thiorhodococcus minor</name>
    <dbReference type="NCBI Taxonomy" id="57489"/>
    <lineage>
        <taxon>Bacteria</taxon>
        <taxon>Pseudomonadati</taxon>
        <taxon>Pseudomonadota</taxon>
        <taxon>Gammaproteobacteria</taxon>
        <taxon>Chromatiales</taxon>
        <taxon>Chromatiaceae</taxon>
        <taxon>Thiorhodococcus</taxon>
    </lineage>
</organism>
<dbReference type="Proteomes" id="UP000483379">
    <property type="component" value="Unassembled WGS sequence"/>
</dbReference>
<proteinExistence type="predicted"/>
<evidence type="ECO:0000313" key="3">
    <source>
        <dbReference type="Proteomes" id="UP000483379"/>
    </source>
</evidence>
<gene>
    <name evidence="2" type="ORF">G3446_03650</name>
</gene>
<dbReference type="PANTHER" id="PTHR33525">
    <property type="match status" value="1"/>
</dbReference>
<comment type="caution">
    <text evidence="2">The sequence shown here is derived from an EMBL/GenBank/DDBJ whole genome shotgun (WGS) entry which is preliminary data.</text>
</comment>
<dbReference type="Gene3D" id="1.10.3210.10">
    <property type="entry name" value="Hypothetical protein af1432"/>
    <property type="match status" value="1"/>
</dbReference>
<keyword evidence="3" id="KW-1185">Reference proteome</keyword>
<dbReference type="InterPro" id="IPR013976">
    <property type="entry name" value="HDOD"/>
</dbReference>
<reference evidence="2 3" key="1">
    <citation type="submission" date="2020-02" db="EMBL/GenBank/DDBJ databases">
        <title>Genome sequences of Thiorhodococcus mannitoliphagus and Thiorhodococcus minor, purple sulfur photosynthetic bacteria in the gammaproteobacterial family, Chromatiaceae.</title>
        <authorList>
            <person name="Aviles F.A."/>
            <person name="Meyer T.E."/>
            <person name="Kyndt J.A."/>
        </authorList>
    </citation>
    <scope>NUCLEOTIDE SEQUENCE [LARGE SCALE GENOMIC DNA]</scope>
    <source>
        <strain evidence="2 3">DSM 11518</strain>
    </source>
</reference>
<name>A0A6M0JVQ0_9GAMM</name>
<dbReference type="RefSeq" id="WP_164451050.1">
    <property type="nucleotide sequence ID" value="NZ_JAAIJQ010000007.1"/>
</dbReference>
<protein>
    <submittedName>
        <fullName evidence="2">HDOD domain-containing protein</fullName>
    </submittedName>
</protein>
<accession>A0A6M0JVQ0</accession>
<dbReference type="PROSITE" id="PS51833">
    <property type="entry name" value="HDOD"/>
    <property type="match status" value="1"/>
</dbReference>